<feature type="domain" description="Pyrin" evidence="1">
    <location>
        <begin position="1"/>
        <end position="90"/>
    </location>
</feature>
<dbReference type="AlphaFoldDB" id="A0A4W6BWK4"/>
<evidence type="ECO:0000313" key="3">
    <source>
        <dbReference type="Proteomes" id="UP000314980"/>
    </source>
</evidence>
<reference evidence="3" key="1">
    <citation type="submission" date="2015-09" db="EMBL/GenBank/DDBJ databases">
        <authorList>
            <person name="Sai Rama Sridatta P."/>
        </authorList>
    </citation>
    <scope>NUCLEOTIDE SEQUENCE [LARGE SCALE GENOMIC DNA]</scope>
</reference>
<dbReference type="Gene3D" id="1.10.533.10">
    <property type="entry name" value="Death Domain, Fas"/>
    <property type="match status" value="1"/>
</dbReference>
<keyword evidence="3" id="KW-1185">Reference proteome</keyword>
<dbReference type="InParanoid" id="A0A4W6BWK4"/>
<dbReference type="InterPro" id="IPR011029">
    <property type="entry name" value="DEATH-like_dom_sf"/>
</dbReference>
<dbReference type="PROSITE" id="PS50824">
    <property type="entry name" value="DAPIN"/>
    <property type="match status" value="1"/>
</dbReference>
<sequence>MSRKTLKKCLVDMLEDLSEQNFKKFCAQLQDRREEPRVRRNRVEGKNFLDITDVLVSTFTEEGAVRVATEILRQIDCNREAEELGETCTLCFPAGVSAGPIMVGEGKHLSQNIFHCLHAGA</sequence>
<proteinExistence type="predicted"/>
<protein>
    <recommendedName>
        <fullName evidence="1">Pyrin domain-containing protein</fullName>
    </recommendedName>
</protein>
<reference evidence="2" key="2">
    <citation type="submission" date="2025-08" db="UniProtKB">
        <authorList>
            <consortium name="Ensembl"/>
        </authorList>
    </citation>
    <scope>IDENTIFICATION</scope>
</reference>
<name>A0A4W6BWK4_LATCA</name>
<evidence type="ECO:0000259" key="1">
    <source>
        <dbReference type="PROSITE" id="PS50824"/>
    </source>
</evidence>
<dbReference type="GeneTree" id="ENSGT01030000234768"/>
<dbReference type="SMART" id="SM01289">
    <property type="entry name" value="PYRIN"/>
    <property type="match status" value="1"/>
</dbReference>
<dbReference type="Proteomes" id="UP000314980">
    <property type="component" value="Unassembled WGS sequence"/>
</dbReference>
<evidence type="ECO:0000313" key="2">
    <source>
        <dbReference type="Ensembl" id="ENSLCAP00010003813.1"/>
    </source>
</evidence>
<reference evidence="2" key="3">
    <citation type="submission" date="2025-09" db="UniProtKB">
        <authorList>
            <consortium name="Ensembl"/>
        </authorList>
    </citation>
    <scope>IDENTIFICATION</scope>
</reference>
<accession>A0A4W6BWK4</accession>
<organism evidence="2 3">
    <name type="scientific">Lates calcarifer</name>
    <name type="common">Barramundi</name>
    <name type="synonym">Holocentrus calcarifer</name>
    <dbReference type="NCBI Taxonomy" id="8187"/>
    <lineage>
        <taxon>Eukaryota</taxon>
        <taxon>Metazoa</taxon>
        <taxon>Chordata</taxon>
        <taxon>Craniata</taxon>
        <taxon>Vertebrata</taxon>
        <taxon>Euteleostomi</taxon>
        <taxon>Actinopterygii</taxon>
        <taxon>Neopterygii</taxon>
        <taxon>Teleostei</taxon>
        <taxon>Neoteleostei</taxon>
        <taxon>Acanthomorphata</taxon>
        <taxon>Carangaria</taxon>
        <taxon>Carangaria incertae sedis</taxon>
        <taxon>Centropomidae</taxon>
        <taxon>Lates</taxon>
    </lineage>
</organism>
<dbReference type="Ensembl" id="ENSLCAT00010003915.1">
    <property type="protein sequence ID" value="ENSLCAP00010003813.1"/>
    <property type="gene ID" value="ENSLCAG00010001960.1"/>
</dbReference>
<dbReference type="Pfam" id="PF02758">
    <property type="entry name" value="PYRIN"/>
    <property type="match status" value="1"/>
</dbReference>
<dbReference type="InterPro" id="IPR004020">
    <property type="entry name" value="DAPIN"/>
</dbReference>
<dbReference type="SUPFAM" id="SSF47986">
    <property type="entry name" value="DEATH domain"/>
    <property type="match status" value="1"/>
</dbReference>
<dbReference type="CDD" id="cd08321">
    <property type="entry name" value="Pyrin_ASC-like"/>
    <property type="match status" value="1"/>
</dbReference>